<dbReference type="Proteomes" id="UP001186944">
    <property type="component" value="Unassembled WGS sequence"/>
</dbReference>
<evidence type="ECO:0000313" key="4">
    <source>
        <dbReference type="Proteomes" id="UP001186944"/>
    </source>
</evidence>
<name>A0AA88YG84_PINIB</name>
<evidence type="ECO:0000313" key="3">
    <source>
        <dbReference type="EMBL" id="KAK3104185.1"/>
    </source>
</evidence>
<reference evidence="3" key="1">
    <citation type="submission" date="2019-08" db="EMBL/GenBank/DDBJ databases">
        <title>The improved chromosome-level genome for the pearl oyster Pinctada fucata martensii using PacBio sequencing and Hi-C.</title>
        <authorList>
            <person name="Zheng Z."/>
        </authorList>
    </citation>
    <scope>NUCLEOTIDE SEQUENCE</scope>
    <source>
        <strain evidence="3">ZZ-2019</strain>
        <tissue evidence="3">Adductor muscle</tissue>
    </source>
</reference>
<protein>
    <submittedName>
        <fullName evidence="3">Uncharacterized protein</fullName>
    </submittedName>
</protein>
<keyword evidence="4" id="KW-1185">Reference proteome</keyword>
<evidence type="ECO:0000256" key="2">
    <source>
        <dbReference type="SAM" id="MobiDB-lite"/>
    </source>
</evidence>
<gene>
    <name evidence="3" type="ORF">FSP39_025106</name>
</gene>
<dbReference type="EMBL" id="VSWD01000005">
    <property type="protein sequence ID" value="KAK3104185.1"/>
    <property type="molecule type" value="Genomic_DNA"/>
</dbReference>
<accession>A0AA88YG84</accession>
<comment type="caution">
    <text evidence="3">The sequence shown here is derived from an EMBL/GenBank/DDBJ whole genome shotgun (WGS) entry which is preliminary data.</text>
</comment>
<proteinExistence type="predicted"/>
<keyword evidence="1" id="KW-0175">Coiled coil</keyword>
<dbReference type="AlphaFoldDB" id="A0AA88YG84"/>
<sequence>MADTSTPSKSKVDTPHTPVTTPHSIQPQSSLSEHDKAELEKLKAMYENKSLSECFALMHLSSNRDIQSVREDLSAVKEKVRTLESFAENVNEEIKSINEESLVNLRDALTEEEMERVKLEQWGRKWNVVIGGVEGYLAEKPRVTEEKVRQFMCNTLNMDPNIVGRMIFQAVHRLPGGDESKRPIILRFVSLIDRDDVMDAARRLRRGCGYSVIPDLNPEASRRRSQLLKSLREMSSEERKQNKLVYMKDYPYVDIKKITKKT</sequence>
<organism evidence="3 4">
    <name type="scientific">Pinctada imbricata</name>
    <name type="common">Atlantic pearl-oyster</name>
    <name type="synonym">Pinctada martensii</name>
    <dbReference type="NCBI Taxonomy" id="66713"/>
    <lineage>
        <taxon>Eukaryota</taxon>
        <taxon>Metazoa</taxon>
        <taxon>Spiralia</taxon>
        <taxon>Lophotrochozoa</taxon>
        <taxon>Mollusca</taxon>
        <taxon>Bivalvia</taxon>
        <taxon>Autobranchia</taxon>
        <taxon>Pteriomorphia</taxon>
        <taxon>Pterioida</taxon>
        <taxon>Pterioidea</taxon>
        <taxon>Pteriidae</taxon>
        <taxon>Pinctada</taxon>
    </lineage>
</organism>
<feature type="region of interest" description="Disordered" evidence="2">
    <location>
        <begin position="1"/>
        <end position="34"/>
    </location>
</feature>
<evidence type="ECO:0000256" key="1">
    <source>
        <dbReference type="SAM" id="Coils"/>
    </source>
</evidence>
<feature type="coiled-coil region" evidence="1">
    <location>
        <begin position="73"/>
        <end position="100"/>
    </location>
</feature>